<evidence type="ECO:0000313" key="6">
    <source>
        <dbReference type="Proteomes" id="UP000694546"/>
    </source>
</evidence>
<reference evidence="5" key="2">
    <citation type="submission" date="2025-09" db="UniProtKB">
        <authorList>
            <consortium name="Ensembl"/>
        </authorList>
    </citation>
    <scope>IDENTIFICATION</scope>
</reference>
<feature type="compositionally biased region" description="Polar residues" evidence="3">
    <location>
        <begin position="319"/>
        <end position="337"/>
    </location>
</feature>
<evidence type="ECO:0000259" key="4">
    <source>
        <dbReference type="PROSITE" id="PS50181"/>
    </source>
</evidence>
<dbReference type="AlphaFoldDB" id="A0A8C5A8E8"/>
<keyword evidence="1" id="KW-0833">Ubl conjugation pathway</keyword>
<dbReference type="Pfam" id="PF00646">
    <property type="entry name" value="F-box"/>
    <property type="match status" value="1"/>
</dbReference>
<dbReference type="OrthoDB" id="10052741at2759"/>
<feature type="region of interest" description="Disordered" evidence="3">
    <location>
        <begin position="16"/>
        <end position="125"/>
    </location>
</feature>
<dbReference type="PROSITE" id="PS51113">
    <property type="entry name" value="ZF_BTK"/>
    <property type="match status" value="1"/>
</dbReference>
<feature type="compositionally biased region" description="Basic and acidic residues" evidence="3">
    <location>
        <begin position="753"/>
        <end position="763"/>
    </location>
</feature>
<dbReference type="GO" id="GO:0008270">
    <property type="term" value="F:zinc ion binding"/>
    <property type="evidence" value="ECO:0007669"/>
    <property type="project" value="UniProtKB-KW"/>
</dbReference>
<proteinExistence type="predicted"/>
<organism evidence="5 6">
    <name type="scientific">Gadus morhua</name>
    <name type="common">Atlantic cod</name>
    <dbReference type="NCBI Taxonomy" id="8049"/>
    <lineage>
        <taxon>Eukaryota</taxon>
        <taxon>Metazoa</taxon>
        <taxon>Chordata</taxon>
        <taxon>Craniata</taxon>
        <taxon>Vertebrata</taxon>
        <taxon>Euteleostomi</taxon>
        <taxon>Actinopterygii</taxon>
        <taxon>Neopterygii</taxon>
        <taxon>Teleostei</taxon>
        <taxon>Neoteleostei</taxon>
        <taxon>Acanthomorphata</taxon>
        <taxon>Zeiogadaria</taxon>
        <taxon>Gadariae</taxon>
        <taxon>Gadiformes</taxon>
        <taxon>Gadoidei</taxon>
        <taxon>Gadidae</taxon>
        <taxon>Gadus</taxon>
    </lineage>
</organism>
<dbReference type="PROSITE" id="PS50181">
    <property type="entry name" value="FBOX"/>
    <property type="match status" value="1"/>
</dbReference>
<feature type="region of interest" description="Disordered" evidence="3">
    <location>
        <begin position="319"/>
        <end position="366"/>
    </location>
</feature>
<dbReference type="OMA" id="CHYFKSI"/>
<feature type="region of interest" description="Disordered" evidence="3">
    <location>
        <begin position="508"/>
        <end position="589"/>
    </location>
</feature>
<dbReference type="InterPro" id="IPR001810">
    <property type="entry name" value="F-box_dom"/>
</dbReference>
<accession>A0A8C5A8E8</accession>
<gene>
    <name evidence="5" type="primary">fbxo46</name>
</gene>
<feature type="region of interest" description="Disordered" evidence="3">
    <location>
        <begin position="180"/>
        <end position="211"/>
    </location>
</feature>
<evidence type="ECO:0000256" key="3">
    <source>
        <dbReference type="SAM" id="MobiDB-lite"/>
    </source>
</evidence>
<feature type="compositionally biased region" description="Low complexity" evidence="3">
    <location>
        <begin position="25"/>
        <end position="35"/>
    </location>
</feature>
<feature type="region of interest" description="Disordered" evidence="3">
    <location>
        <begin position="266"/>
        <end position="307"/>
    </location>
</feature>
<dbReference type="SUPFAM" id="SSF81383">
    <property type="entry name" value="F-box domain"/>
    <property type="match status" value="1"/>
</dbReference>
<feature type="compositionally biased region" description="Gly residues" evidence="3">
    <location>
        <begin position="554"/>
        <end position="565"/>
    </location>
</feature>
<reference evidence="5" key="1">
    <citation type="submission" date="2025-08" db="UniProtKB">
        <authorList>
            <consortium name="Ensembl"/>
        </authorList>
    </citation>
    <scope>IDENTIFICATION</scope>
</reference>
<feature type="compositionally biased region" description="Gly residues" evidence="3">
    <location>
        <begin position="58"/>
        <end position="68"/>
    </location>
</feature>
<name>A0A8C5A8E8_GADMO</name>
<dbReference type="GO" id="GO:0035556">
    <property type="term" value="P:intracellular signal transduction"/>
    <property type="evidence" value="ECO:0007669"/>
    <property type="project" value="InterPro"/>
</dbReference>
<keyword evidence="2" id="KW-0479">Metal-binding</keyword>
<feature type="compositionally biased region" description="Polar residues" evidence="3">
    <location>
        <begin position="742"/>
        <end position="751"/>
    </location>
</feature>
<dbReference type="Ensembl" id="ENSGMOT00000050249.1">
    <property type="protein sequence ID" value="ENSGMOP00000028462.1"/>
    <property type="gene ID" value="ENSGMOG00000029757.1"/>
</dbReference>
<dbReference type="Gene3D" id="1.20.1280.50">
    <property type="match status" value="1"/>
</dbReference>
<dbReference type="GeneID" id="115561078"/>
<sequence>MDRDTFSHIRLLCPRPFGTYSQNKARGAGSAASVGGTRGCPGSPSLCKAEPSATGRGPPEGGGGGGDEGWQSAVGEQGENVAVAQDDDAGSENTPPDLPSPPSSASPAPAPPSAPPSPPSSGAQMEEGRVLLDTWYVIKPGNTKEKIAFFVAHQFSGAGLQRPSAMKVKGNWATDCSKAKRRRRCSSYDPPTRPLASSDPQLDETPPDGVSETDLLSVAEMVALVEQRTAMALQGMVASQDHLQPSHQLTTGQGLSVHQHTLLRSSVSDPNPMVFSSEGPDSGPPSDNDEDSSSPIRTDQEEQDDEPCKVADAIALFESQNQENQLRLASGSTTLSEPSDPVRARGGGGEPGLCNKATPPPPTQCHGEVRIAFRVSSLDPRSQSEPAGRPRCMFMSCGGGAGQSGARAKEKITCDLYQLVSPSSRDPSGLLLAKPDGEAAYHAERQACRCPEPGQELPKAEKKGVGRERMTGFHVEVVVTGAVDQCVFYGKDSTENVQEETVCFAMPGGGADLSADDPPPGQLFFLQPPRGPEEDGKGPGPGGSGMCSLDCTNSGGGGSSSGAGSPGSLVAVGPGERAARPDSPLAGGGVAADDCSDPSLCRLYRHVSHDFLEIRFQIQRLLEPRQYMLLLPDHIMVNIFCYLPTRALAALKCTCHDFRSLIETYGVQAVDSRWNQDPLYREDPCKQCKRQYERGDVSLCRWHPKPYHHDLPYGRSYWMCCRRTDKDTPGCRVGLHDNNWVQQPADGSQSVRAKREERREEAR</sequence>
<evidence type="ECO:0000256" key="2">
    <source>
        <dbReference type="PROSITE-ProRule" id="PRU00432"/>
    </source>
</evidence>
<evidence type="ECO:0000256" key="1">
    <source>
        <dbReference type="ARBA" id="ARBA00022786"/>
    </source>
</evidence>
<evidence type="ECO:0000313" key="5">
    <source>
        <dbReference type="Ensembl" id="ENSGMOP00000028462.1"/>
    </source>
</evidence>
<dbReference type="Proteomes" id="UP000694546">
    <property type="component" value="Chromosome 16"/>
</dbReference>
<dbReference type="GeneTree" id="ENSGT00530000064222"/>
<feature type="compositionally biased region" description="Low complexity" evidence="3">
    <location>
        <begin position="276"/>
        <end position="286"/>
    </location>
</feature>
<keyword evidence="2" id="KW-0862">Zinc</keyword>
<protein>
    <submittedName>
        <fullName evidence="5">F-box protein 46</fullName>
    </submittedName>
</protein>
<keyword evidence="6" id="KW-1185">Reference proteome</keyword>
<dbReference type="InterPro" id="IPR036047">
    <property type="entry name" value="F-box-like_dom_sf"/>
</dbReference>
<dbReference type="PANTHER" id="PTHR16271:SF10">
    <property type="entry name" value="F-BOX ONLY PROTEIN 46"/>
    <property type="match status" value="1"/>
</dbReference>
<dbReference type="InterPro" id="IPR001562">
    <property type="entry name" value="Znf_Btk_motif"/>
</dbReference>
<feature type="compositionally biased region" description="Pro residues" evidence="3">
    <location>
        <begin position="96"/>
        <end position="119"/>
    </location>
</feature>
<feature type="domain" description="F-box" evidence="4">
    <location>
        <begin position="625"/>
        <end position="677"/>
    </location>
</feature>
<dbReference type="InterPro" id="IPR039594">
    <property type="entry name" value="FBXO34/46"/>
</dbReference>
<dbReference type="RefSeq" id="XP_030236735.1">
    <property type="nucleotide sequence ID" value="XM_030380875.1"/>
</dbReference>
<feature type="region of interest" description="Disordered" evidence="3">
    <location>
        <begin position="742"/>
        <end position="763"/>
    </location>
</feature>
<dbReference type="PANTHER" id="PTHR16271">
    <property type="entry name" value="F-BOX ONLY PROTEIN 34/46 FAMILY MEMBER"/>
    <property type="match status" value="1"/>
</dbReference>
<keyword evidence="2" id="KW-0863">Zinc-finger</keyword>